<name>F3G0B7_PSESX</name>
<dbReference type="HOGENOM" id="CLU_3400784_0_0_6"/>
<accession>F3G0B7</accession>
<reference evidence="1 2" key="1">
    <citation type="journal article" date="2011" name="PLoS Pathog.">
        <title>Dynamic evolution of pathogenicity revealed by sequencing and comparative genomics of 19 Pseudomonas syringae isolates.</title>
        <authorList>
            <person name="Baltrus D.A."/>
            <person name="Nishimura M.T."/>
            <person name="Romanchuk A."/>
            <person name="Chang J.H."/>
            <person name="Mukhtar M.S."/>
            <person name="Cherkis K."/>
            <person name="Roach J."/>
            <person name="Grant S.R."/>
            <person name="Jones C.D."/>
            <person name="Dangl J.L."/>
        </authorList>
    </citation>
    <scope>NUCLEOTIDE SEQUENCE [LARGE SCALE GENOMIC DNA]</scope>
    <source>
        <strain evidence="2">M301072PT</strain>
    </source>
</reference>
<gene>
    <name evidence="1" type="ORF">PSYJA_45431</name>
</gene>
<dbReference type="Proteomes" id="UP000004471">
    <property type="component" value="Unassembled WGS sequence"/>
</dbReference>
<evidence type="ECO:0000313" key="2">
    <source>
        <dbReference type="Proteomes" id="UP000004471"/>
    </source>
</evidence>
<comment type="caution">
    <text evidence="1">The sequence shown here is derived from an EMBL/GenBank/DDBJ whole genome shotgun (WGS) entry which is preliminary data.</text>
</comment>
<dbReference type="EMBL" id="AEAH01004198">
    <property type="protein sequence ID" value="EGH35909.1"/>
    <property type="molecule type" value="Genomic_DNA"/>
</dbReference>
<sequence>DGIWLVRIRRLVQLALEISADQSKRVTRES</sequence>
<organism evidence="1 2">
    <name type="scientific">Pseudomonas syringae pv. japonica str. M301072</name>
    <dbReference type="NCBI Taxonomy" id="629262"/>
    <lineage>
        <taxon>Bacteria</taxon>
        <taxon>Pseudomonadati</taxon>
        <taxon>Pseudomonadota</taxon>
        <taxon>Gammaproteobacteria</taxon>
        <taxon>Pseudomonadales</taxon>
        <taxon>Pseudomonadaceae</taxon>
        <taxon>Pseudomonas</taxon>
        <taxon>Pseudomonas syringae</taxon>
    </lineage>
</organism>
<feature type="non-terminal residue" evidence="1">
    <location>
        <position position="1"/>
    </location>
</feature>
<dbReference type="AlphaFoldDB" id="F3G0B7"/>
<protein>
    <submittedName>
        <fullName evidence="1">Uncharacterized protein</fullName>
    </submittedName>
</protein>
<evidence type="ECO:0000313" key="1">
    <source>
        <dbReference type="EMBL" id="EGH35909.1"/>
    </source>
</evidence>
<proteinExistence type="predicted"/>